<name>A0A8J5SLF0_ZIZPA</name>
<sequence>MFCRNVVHQGEAVDGVQEPEDRRHRWLFHALGPTRCAKSWRAPAFLLLRSSSLPVSVASSPPTTTVRPAPPACASGPRRPHANQRARSQLAYATLLLYSTQIQFAAAASCCHAIAGI</sequence>
<accession>A0A8J5SLF0</accession>
<protein>
    <submittedName>
        <fullName evidence="2">Uncharacterized protein</fullName>
    </submittedName>
</protein>
<gene>
    <name evidence="2" type="ORF">GUJ93_ZPchr0004g40167</name>
</gene>
<feature type="region of interest" description="Disordered" evidence="1">
    <location>
        <begin position="58"/>
        <end position="81"/>
    </location>
</feature>
<reference evidence="2" key="1">
    <citation type="journal article" date="2021" name="bioRxiv">
        <title>Whole Genome Assembly and Annotation of Northern Wild Rice, Zizania palustris L., Supports a Whole Genome Duplication in the Zizania Genus.</title>
        <authorList>
            <person name="Haas M."/>
            <person name="Kono T."/>
            <person name="Macchietto M."/>
            <person name="Millas R."/>
            <person name="McGilp L."/>
            <person name="Shao M."/>
            <person name="Duquette J."/>
            <person name="Hirsch C.N."/>
            <person name="Kimball J."/>
        </authorList>
    </citation>
    <scope>NUCLEOTIDE SEQUENCE</scope>
    <source>
        <tissue evidence="2">Fresh leaf tissue</tissue>
    </source>
</reference>
<organism evidence="2 3">
    <name type="scientific">Zizania palustris</name>
    <name type="common">Northern wild rice</name>
    <dbReference type="NCBI Taxonomy" id="103762"/>
    <lineage>
        <taxon>Eukaryota</taxon>
        <taxon>Viridiplantae</taxon>
        <taxon>Streptophyta</taxon>
        <taxon>Embryophyta</taxon>
        <taxon>Tracheophyta</taxon>
        <taxon>Spermatophyta</taxon>
        <taxon>Magnoliopsida</taxon>
        <taxon>Liliopsida</taxon>
        <taxon>Poales</taxon>
        <taxon>Poaceae</taxon>
        <taxon>BOP clade</taxon>
        <taxon>Oryzoideae</taxon>
        <taxon>Oryzeae</taxon>
        <taxon>Zizaniinae</taxon>
        <taxon>Zizania</taxon>
    </lineage>
</organism>
<evidence type="ECO:0000256" key="1">
    <source>
        <dbReference type="SAM" id="MobiDB-lite"/>
    </source>
</evidence>
<comment type="caution">
    <text evidence="2">The sequence shown here is derived from an EMBL/GenBank/DDBJ whole genome shotgun (WGS) entry which is preliminary data.</text>
</comment>
<reference evidence="2" key="2">
    <citation type="submission" date="2021-02" db="EMBL/GenBank/DDBJ databases">
        <authorList>
            <person name="Kimball J.A."/>
            <person name="Haas M.W."/>
            <person name="Macchietto M."/>
            <person name="Kono T."/>
            <person name="Duquette J."/>
            <person name="Shao M."/>
        </authorList>
    </citation>
    <scope>NUCLEOTIDE SEQUENCE</scope>
    <source>
        <tissue evidence="2">Fresh leaf tissue</tissue>
    </source>
</reference>
<dbReference type="EMBL" id="JAAALK010000285">
    <property type="protein sequence ID" value="KAG8066652.1"/>
    <property type="molecule type" value="Genomic_DNA"/>
</dbReference>
<proteinExistence type="predicted"/>
<keyword evidence="3" id="KW-1185">Reference proteome</keyword>
<dbReference type="Proteomes" id="UP000729402">
    <property type="component" value="Unassembled WGS sequence"/>
</dbReference>
<evidence type="ECO:0000313" key="2">
    <source>
        <dbReference type="EMBL" id="KAG8066652.1"/>
    </source>
</evidence>
<feature type="compositionally biased region" description="Low complexity" evidence="1">
    <location>
        <begin position="58"/>
        <end position="67"/>
    </location>
</feature>
<dbReference type="AlphaFoldDB" id="A0A8J5SLF0"/>
<evidence type="ECO:0000313" key="3">
    <source>
        <dbReference type="Proteomes" id="UP000729402"/>
    </source>
</evidence>